<dbReference type="InterPro" id="IPR050217">
    <property type="entry name" value="Peroxiredoxin"/>
</dbReference>
<organism evidence="16">
    <name type="scientific">Dugesia japonica</name>
    <name type="common">Planarian</name>
    <dbReference type="NCBI Taxonomy" id="6161"/>
    <lineage>
        <taxon>Eukaryota</taxon>
        <taxon>Metazoa</taxon>
        <taxon>Spiralia</taxon>
        <taxon>Lophotrochozoa</taxon>
        <taxon>Platyhelminthes</taxon>
        <taxon>Rhabditophora</taxon>
        <taxon>Seriata</taxon>
        <taxon>Tricladida</taxon>
        <taxon>Continenticola</taxon>
        <taxon>Geoplanoidea</taxon>
        <taxon>Dugesiidae</taxon>
        <taxon>Dugesia</taxon>
    </lineage>
</organism>
<dbReference type="AlphaFoldDB" id="M9NTZ9"/>
<comment type="similarity">
    <text evidence="1">Belongs to the peroxiredoxin family. AhpC/Prx1 subfamily.</text>
</comment>
<keyword evidence="5 13" id="KW-0049">Antioxidant</keyword>
<keyword evidence="6 13" id="KW-0560">Oxidoreductase</keyword>
<dbReference type="PANTHER" id="PTHR10681">
    <property type="entry name" value="THIOREDOXIN PEROXIDASE"/>
    <property type="match status" value="1"/>
</dbReference>
<evidence type="ECO:0000256" key="4">
    <source>
        <dbReference type="ARBA" id="ARBA00022559"/>
    </source>
</evidence>
<evidence type="ECO:0000256" key="6">
    <source>
        <dbReference type="ARBA" id="ARBA00023002"/>
    </source>
</evidence>
<dbReference type="InterPro" id="IPR019479">
    <property type="entry name" value="Peroxiredoxin_C"/>
</dbReference>
<dbReference type="FunFam" id="3.40.30.10:FF:000003">
    <property type="entry name" value="Peroxiredoxin 1"/>
    <property type="match status" value="1"/>
</dbReference>
<reference evidence="16" key="1">
    <citation type="submission" date="2012-05" db="EMBL/GenBank/DDBJ databases">
        <title>Molecular cloning of antioxidant system genes in the planarian dugesia japonica.</title>
        <authorList>
            <person name="Li Z."/>
            <person name="Wang W."/>
            <person name="Sun Y."/>
            <person name="Sun S."/>
            <person name="Wang L."/>
        </authorList>
    </citation>
    <scope>NUCLEOTIDE SEQUENCE</scope>
    <source>
        <strain evidence="16">DjSH</strain>
    </source>
</reference>
<dbReference type="PANTHER" id="PTHR10681:SF171">
    <property type="entry name" value="PEROXIREDOXIN 4"/>
    <property type="match status" value="1"/>
</dbReference>
<dbReference type="GO" id="GO:0008379">
    <property type="term" value="F:thioredoxin peroxidase activity"/>
    <property type="evidence" value="ECO:0007669"/>
    <property type="project" value="TreeGrafter"/>
</dbReference>
<dbReference type="SUPFAM" id="SSF52833">
    <property type="entry name" value="Thioredoxin-like"/>
    <property type="match status" value="1"/>
</dbReference>
<evidence type="ECO:0000256" key="3">
    <source>
        <dbReference type="ARBA" id="ARBA00018824"/>
    </source>
</evidence>
<evidence type="ECO:0000256" key="5">
    <source>
        <dbReference type="ARBA" id="ARBA00022862"/>
    </source>
</evidence>
<evidence type="ECO:0000256" key="8">
    <source>
        <dbReference type="ARBA" id="ARBA00023284"/>
    </source>
</evidence>
<dbReference type="EMBL" id="JX105522">
    <property type="protein sequence ID" value="AFP33290.1"/>
    <property type="molecule type" value="mRNA"/>
</dbReference>
<protein>
    <recommendedName>
        <fullName evidence="3">Thioredoxin peroxidase</fullName>
        <ecNumber evidence="2">1.11.1.24</ecNumber>
    </recommendedName>
    <alternativeName>
        <fullName evidence="9">Peroxiredoxin</fullName>
    </alternativeName>
    <alternativeName>
        <fullName evidence="11">Thioredoxin-dependent peroxide reductase</fullName>
    </alternativeName>
    <alternativeName>
        <fullName evidence="12">Thioredoxin-dependent peroxiredoxin</fullName>
    </alternativeName>
</protein>
<keyword evidence="8 13" id="KW-0676">Redox-active center</keyword>
<sequence>MTFGVGDNSNNSNHLLPSEKAPDFKSVAVLNGNFVNCSLSQYKGKFLVLFFYPLDFTFVCPTEIIAFSDRINEFHKRNCEIIGCSTDSEYCHLAWTKLNRKEGGLGLIEFPLLSDKAHSIGEAYGVIKGNSGVSFRGLFIIDDKSVIRHITINDMPIGRSVDEVLRLVDAILFYDANGEVCPANWKKGDKTIKPDVIGSKDYFNSSN</sequence>
<feature type="domain" description="Thioredoxin" evidence="15">
    <location>
        <begin position="15"/>
        <end position="173"/>
    </location>
</feature>
<dbReference type="CDD" id="cd03015">
    <property type="entry name" value="PRX_Typ2cys"/>
    <property type="match status" value="1"/>
</dbReference>
<name>M9NTZ9_DUGJA</name>
<dbReference type="InterPro" id="IPR024706">
    <property type="entry name" value="Peroxiredoxin_AhpC-typ"/>
</dbReference>
<evidence type="ECO:0000256" key="1">
    <source>
        <dbReference type="ARBA" id="ARBA00009796"/>
    </source>
</evidence>
<comment type="function">
    <text evidence="13">Thiol-specific peroxidase that catalyzes the reduction of hydrogen peroxide and organic hydroperoxides to water and alcohols, respectively.</text>
</comment>
<evidence type="ECO:0000256" key="2">
    <source>
        <dbReference type="ARBA" id="ARBA00013017"/>
    </source>
</evidence>
<dbReference type="Pfam" id="PF00578">
    <property type="entry name" value="AhpC-TSA"/>
    <property type="match status" value="1"/>
</dbReference>
<dbReference type="Pfam" id="PF10417">
    <property type="entry name" value="1-cysPrx_C"/>
    <property type="match status" value="1"/>
</dbReference>
<proteinExistence type="evidence at transcript level"/>
<comment type="catalytic activity">
    <reaction evidence="10">
        <text>a hydroperoxide + [thioredoxin]-dithiol = an alcohol + [thioredoxin]-disulfide + H2O</text>
        <dbReference type="Rhea" id="RHEA:62620"/>
        <dbReference type="Rhea" id="RHEA-COMP:10698"/>
        <dbReference type="Rhea" id="RHEA-COMP:10700"/>
        <dbReference type="ChEBI" id="CHEBI:15377"/>
        <dbReference type="ChEBI" id="CHEBI:29950"/>
        <dbReference type="ChEBI" id="CHEBI:30879"/>
        <dbReference type="ChEBI" id="CHEBI:35924"/>
        <dbReference type="ChEBI" id="CHEBI:50058"/>
        <dbReference type="EC" id="1.11.1.24"/>
    </reaction>
</comment>
<evidence type="ECO:0000256" key="11">
    <source>
        <dbReference type="ARBA" id="ARBA00078288"/>
    </source>
</evidence>
<evidence type="ECO:0000256" key="12">
    <source>
        <dbReference type="ARBA" id="ARBA00079296"/>
    </source>
</evidence>
<evidence type="ECO:0000256" key="7">
    <source>
        <dbReference type="ARBA" id="ARBA00023157"/>
    </source>
</evidence>
<dbReference type="GO" id="GO:0042744">
    <property type="term" value="P:hydrogen peroxide catabolic process"/>
    <property type="evidence" value="ECO:0007669"/>
    <property type="project" value="TreeGrafter"/>
</dbReference>
<evidence type="ECO:0000256" key="14">
    <source>
        <dbReference type="PIRSR" id="PIRSR000239-1"/>
    </source>
</evidence>
<dbReference type="InterPro" id="IPR000866">
    <property type="entry name" value="AhpC/TSA"/>
</dbReference>
<evidence type="ECO:0000313" key="16">
    <source>
        <dbReference type="EMBL" id="AFP33290.1"/>
    </source>
</evidence>
<dbReference type="PROSITE" id="PS51352">
    <property type="entry name" value="THIOREDOXIN_2"/>
    <property type="match status" value="1"/>
</dbReference>
<keyword evidence="4 13" id="KW-0575">Peroxidase</keyword>
<dbReference type="InterPro" id="IPR013766">
    <property type="entry name" value="Thioredoxin_domain"/>
</dbReference>
<dbReference type="Gene3D" id="3.40.30.10">
    <property type="entry name" value="Glutaredoxin"/>
    <property type="match status" value="1"/>
</dbReference>
<accession>M9NTZ9</accession>
<evidence type="ECO:0000256" key="9">
    <source>
        <dbReference type="ARBA" id="ARBA00032077"/>
    </source>
</evidence>
<evidence type="ECO:0000256" key="13">
    <source>
        <dbReference type="PIRNR" id="PIRNR000239"/>
    </source>
</evidence>
<keyword evidence="7" id="KW-1015">Disulfide bond</keyword>
<evidence type="ECO:0000256" key="10">
    <source>
        <dbReference type="ARBA" id="ARBA00049091"/>
    </source>
</evidence>
<dbReference type="GO" id="GO:0006979">
    <property type="term" value="P:response to oxidative stress"/>
    <property type="evidence" value="ECO:0007669"/>
    <property type="project" value="TreeGrafter"/>
</dbReference>
<feature type="active site" description="Cysteine sulfenic acid (-SOH) intermediate; for peroxidase activity" evidence="14">
    <location>
        <position position="60"/>
    </location>
</feature>
<dbReference type="GO" id="GO:0045454">
    <property type="term" value="P:cell redox homeostasis"/>
    <property type="evidence" value="ECO:0007669"/>
    <property type="project" value="TreeGrafter"/>
</dbReference>
<dbReference type="GO" id="GO:0005829">
    <property type="term" value="C:cytosol"/>
    <property type="evidence" value="ECO:0007669"/>
    <property type="project" value="TreeGrafter"/>
</dbReference>
<dbReference type="InterPro" id="IPR036249">
    <property type="entry name" value="Thioredoxin-like_sf"/>
</dbReference>
<evidence type="ECO:0000259" key="15">
    <source>
        <dbReference type="PROSITE" id="PS51352"/>
    </source>
</evidence>
<dbReference type="PIRSF" id="PIRSF000239">
    <property type="entry name" value="AHPC"/>
    <property type="match status" value="1"/>
</dbReference>
<dbReference type="GO" id="GO:0033554">
    <property type="term" value="P:cellular response to stress"/>
    <property type="evidence" value="ECO:0007669"/>
    <property type="project" value="TreeGrafter"/>
</dbReference>
<dbReference type="EC" id="1.11.1.24" evidence="2"/>
<gene>
    <name evidence="16" type="primary">PRX-1</name>
</gene>